<evidence type="ECO:0000313" key="2">
    <source>
        <dbReference type="Ensembl" id="ENSSSCP00035032602.1"/>
    </source>
</evidence>
<feature type="compositionally biased region" description="Basic residues" evidence="1">
    <location>
        <begin position="1"/>
        <end position="16"/>
    </location>
</feature>
<evidence type="ECO:0000256" key="1">
    <source>
        <dbReference type="SAM" id="MobiDB-lite"/>
    </source>
</evidence>
<organism evidence="2 3">
    <name type="scientific">Sus scrofa</name>
    <name type="common">Pig</name>
    <dbReference type="NCBI Taxonomy" id="9823"/>
    <lineage>
        <taxon>Eukaryota</taxon>
        <taxon>Metazoa</taxon>
        <taxon>Chordata</taxon>
        <taxon>Craniata</taxon>
        <taxon>Vertebrata</taxon>
        <taxon>Euteleostomi</taxon>
        <taxon>Mammalia</taxon>
        <taxon>Eutheria</taxon>
        <taxon>Laurasiatheria</taxon>
        <taxon>Artiodactyla</taxon>
        <taxon>Suina</taxon>
        <taxon>Suidae</taxon>
        <taxon>Sus</taxon>
    </lineage>
</organism>
<feature type="region of interest" description="Disordered" evidence="1">
    <location>
        <begin position="1"/>
        <end position="41"/>
    </location>
</feature>
<protein>
    <recommendedName>
        <fullName evidence="4">DUF1725 domain-containing protein</fullName>
    </recommendedName>
</protein>
<accession>A0A8D1AFW4</accession>
<dbReference type="Proteomes" id="UP000694720">
    <property type="component" value="Unplaced"/>
</dbReference>
<evidence type="ECO:0008006" key="4">
    <source>
        <dbReference type="Google" id="ProtNLM"/>
    </source>
</evidence>
<dbReference type="Ensembl" id="ENSSSCT00035079395.1">
    <property type="protein sequence ID" value="ENSSSCP00035032602.1"/>
    <property type="gene ID" value="ENSSSCG00035059286.1"/>
</dbReference>
<name>A0A8D1AFW4_PIG</name>
<sequence>MRQVRPQKRKKKKKKSPQITNAGGGVEQREPSCTAGGNVSRYNHHGDQSAGTLEIYTQNYHMTQQAHSGIYPDKTFFKKDTCTCMFIAALFTIAKTWKQHKCPLTDDWTRKMYLHTMENYSVIKKNNIMPFAAMWIELETLILSEVSQKEKDKYRVISLISGI</sequence>
<dbReference type="AlphaFoldDB" id="A0A8D1AFW4"/>
<reference evidence="2" key="1">
    <citation type="submission" date="2025-08" db="UniProtKB">
        <authorList>
            <consortium name="Ensembl"/>
        </authorList>
    </citation>
    <scope>IDENTIFICATION</scope>
</reference>
<proteinExistence type="predicted"/>
<evidence type="ECO:0000313" key="3">
    <source>
        <dbReference type="Proteomes" id="UP000694720"/>
    </source>
</evidence>